<evidence type="ECO:0000313" key="10">
    <source>
        <dbReference type="Proteomes" id="UP000256329"/>
    </source>
</evidence>
<feature type="transmembrane region" description="Helical" evidence="8">
    <location>
        <begin position="20"/>
        <end position="43"/>
    </location>
</feature>
<sequence length="654" mass="73094">MDRVLSVLRDRVEKHRWLMYLPLVLPVVFLLDVWLLTPVAAWLVKCRELLFNVPSSTPGPGWYLAHPFQVALAFFLRLLGLKELSSPAVFQVWGILNLCLAGVGVLAYLKVVHGEGLFGVKGPSQGRETPGGTARFSSPFALREYFGFSWSTPGYVLGGVSTPVGIRPVVLKEKAPGNRNVAVFGPPGRMKSVGPIRCNLFQAAVSGTSVVVTDPKGELVRDFRRFFEKRGYVVKVFNLESMLNSDRWNPLGEVKSSLDALLFTNVVIANTQVPGRKGGDPFWDRAEMNLLKALVLYVVSEMPQAQRNLGTLYRILASGDSKRLDRIFQALPADHPAKLPYNLFLETSGTVRSGVIIGLGTRLEVFQDRLVCALTQASDIDLELPGKRPCAYFCVLPDTHPTYNFLAALFYSFLFIKLTRYADRQPKGRLPVPVHFLLDEFCNIPPVPDFEKKISTMRGRGIGVTVVFQNIPQLMNSYGQSLWEIILGDCDYWLILGGVERSTAAYVSDILGHTSVKKVTDQRPKGIKKWLDPWAGRESESVERAPLMDLSEVTRLKLDECVVRVADGRAVKLKKLVYTQHPLVKELEPVHVLEYRPGWAEAWREDSEQAGAGKQEEEEREAGEQKKRPSESPVRRDGEGEIGAGERQEEGFWA</sequence>
<keyword evidence="10" id="KW-1185">Reference proteome</keyword>
<evidence type="ECO:0000313" key="9">
    <source>
        <dbReference type="EMBL" id="RDV82967.1"/>
    </source>
</evidence>
<protein>
    <submittedName>
        <fullName evidence="9">Conjugal transfer protein TraG</fullName>
    </submittedName>
</protein>
<dbReference type="SUPFAM" id="SSF52540">
    <property type="entry name" value="P-loop containing nucleoside triphosphate hydrolases"/>
    <property type="match status" value="1"/>
</dbReference>
<reference evidence="9 10" key="1">
    <citation type="submission" date="2018-08" db="EMBL/GenBank/DDBJ databases">
        <title>Form III RuBisCO-mediated autotrophy in Thermodesulfobium bacteria.</title>
        <authorList>
            <person name="Toshchakov S.V."/>
            <person name="Kublanov I.V."/>
            <person name="Frolov E."/>
            <person name="Bonch-Osmolovskaya E.A."/>
            <person name="Tourova T.P."/>
            <person name="Chernych N.A."/>
            <person name="Lebedinsky A.V."/>
        </authorList>
    </citation>
    <scope>NUCLEOTIDE SEQUENCE [LARGE SCALE GENOMIC DNA]</scope>
    <source>
        <strain evidence="9 10">SR</strain>
    </source>
</reference>
<evidence type="ECO:0000256" key="5">
    <source>
        <dbReference type="ARBA" id="ARBA00022989"/>
    </source>
</evidence>
<gene>
    <name evidence="9" type="ORF">DXX99_06075</name>
</gene>
<dbReference type="Gene3D" id="3.40.50.300">
    <property type="entry name" value="P-loop containing nucleotide triphosphate hydrolases"/>
    <property type="match status" value="1"/>
</dbReference>
<dbReference type="PANTHER" id="PTHR37937">
    <property type="entry name" value="CONJUGATIVE TRANSFER: DNA TRANSPORT"/>
    <property type="match status" value="1"/>
</dbReference>
<feature type="compositionally biased region" description="Basic and acidic residues" evidence="7">
    <location>
        <begin position="614"/>
        <end position="654"/>
    </location>
</feature>
<keyword evidence="6 8" id="KW-0472">Membrane</keyword>
<feature type="region of interest" description="Disordered" evidence="7">
    <location>
        <begin position="604"/>
        <end position="654"/>
    </location>
</feature>
<dbReference type="GO" id="GO:0005886">
    <property type="term" value="C:plasma membrane"/>
    <property type="evidence" value="ECO:0007669"/>
    <property type="project" value="UniProtKB-SubCell"/>
</dbReference>
<dbReference type="InterPro" id="IPR051539">
    <property type="entry name" value="T4SS-coupling_protein"/>
</dbReference>
<evidence type="ECO:0000256" key="7">
    <source>
        <dbReference type="SAM" id="MobiDB-lite"/>
    </source>
</evidence>
<dbReference type="PANTHER" id="PTHR37937:SF1">
    <property type="entry name" value="CONJUGATIVE TRANSFER: DNA TRANSPORT"/>
    <property type="match status" value="1"/>
</dbReference>
<keyword evidence="3" id="KW-1003">Cell membrane</keyword>
<evidence type="ECO:0000256" key="8">
    <source>
        <dbReference type="SAM" id="Phobius"/>
    </source>
</evidence>
<dbReference type="OrthoDB" id="9766496at2"/>
<dbReference type="EMBL" id="QSLN01000007">
    <property type="protein sequence ID" value="RDV82967.1"/>
    <property type="molecule type" value="Genomic_DNA"/>
</dbReference>
<dbReference type="AlphaFoldDB" id="A0A3D8P5A8"/>
<comment type="subcellular location">
    <subcellularLocation>
        <location evidence="1">Cell membrane</location>
        <topology evidence="1">Multi-pass membrane protein</topology>
    </subcellularLocation>
</comment>
<evidence type="ECO:0000256" key="3">
    <source>
        <dbReference type="ARBA" id="ARBA00022475"/>
    </source>
</evidence>
<organism evidence="9 10">
    <name type="scientific">Ammonifex thiophilus</name>
    <dbReference type="NCBI Taxonomy" id="444093"/>
    <lineage>
        <taxon>Bacteria</taxon>
        <taxon>Bacillati</taxon>
        <taxon>Bacillota</taxon>
        <taxon>Clostridia</taxon>
        <taxon>Thermoanaerobacterales</taxon>
        <taxon>Thermoanaerobacteraceae</taxon>
        <taxon>Ammonifex</taxon>
    </lineage>
</organism>
<evidence type="ECO:0000256" key="6">
    <source>
        <dbReference type="ARBA" id="ARBA00023136"/>
    </source>
</evidence>
<dbReference type="InterPro" id="IPR003688">
    <property type="entry name" value="TraG/VirD4"/>
</dbReference>
<feature type="transmembrane region" description="Helical" evidence="8">
    <location>
        <begin position="88"/>
        <end position="109"/>
    </location>
</feature>
<dbReference type="Pfam" id="PF02534">
    <property type="entry name" value="T4SS-DNA_transf"/>
    <property type="match status" value="1"/>
</dbReference>
<accession>A0A3D8P5A8</accession>
<evidence type="ECO:0000256" key="2">
    <source>
        <dbReference type="ARBA" id="ARBA00008806"/>
    </source>
</evidence>
<feature type="transmembrane region" description="Helical" evidence="8">
    <location>
        <begin position="63"/>
        <end position="81"/>
    </location>
</feature>
<dbReference type="NCBIfam" id="NF045973">
    <property type="entry name" value="conju_CD1115"/>
    <property type="match status" value="1"/>
</dbReference>
<keyword evidence="4 8" id="KW-0812">Transmembrane</keyword>
<keyword evidence="5 8" id="KW-1133">Transmembrane helix</keyword>
<dbReference type="InterPro" id="IPR027417">
    <property type="entry name" value="P-loop_NTPase"/>
</dbReference>
<dbReference type="CDD" id="cd01127">
    <property type="entry name" value="TrwB_TraG_TraD_VirD4"/>
    <property type="match status" value="1"/>
</dbReference>
<dbReference type="RefSeq" id="WP_115792611.1">
    <property type="nucleotide sequence ID" value="NZ_QSLN01000007.1"/>
</dbReference>
<proteinExistence type="inferred from homology"/>
<evidence type="ECO:0000256" key="1">
    <source>
        <dbReference type="ARBA" id="ARBA00004651"/>
    </source>
</evidence>
<evidence type="ECO:0000256" key="4">
    <source>
        <dbReference type="ARBA" id="ARBA00022692"/>
    </source>
</evidence>
<comment type="similarity">
    <text evidence="2">Belongs to the VirD4/TraG family.</text>
</comment>
<name>A0A3D8P5A8_9THEO</name>
<comment type="caution">
    <text evidence="9">The sequence shown here is derived from an EMBL/GenBank/DDBJ whole genome shotgun (WGS) entry which is preliminary data.</text>
</comment>
<dbReference type="Proteomes" id="UP000256329">
    <property type="component" value="Unassembled WGS sequence"/>
</dbReference>